<gene>
    <name evidence="8" type="primary">msrQ</name>
    <name evidence="10" type="ORF">U5822_17460</name>
</gene>
<comment type="cofactor">
    <cofactor evidence="8">
        <name>FMN</name>
        <dbReference type="ChEBI" id="CHEBI:58210"/>
    </cofactor>
    <text evidence="8">Binds 1 FMN per subunit.</text>
</comment>
<dbReference type="RefSeq" id="WP_322856960.1">
    <property type="nucleotide sequence ID" value="NZ_JAYDCJ010000005.1"/>
</dbReference>
<keyword evidence="6 8" id="KW-0408">Iron</keyword>
<keyword evidence="4 8" id="KW-0812">Transmembrane</keyword>
<evidence type="ECO:0000256" key="2">
    <source>
        <dbReference type="ARBA" id="ARBA00022448"/>
    </source>
</evidence>
<keyword evidence="2 8" id="KW-0813">Transport</keyword>
<comment type="cofactor">
    <cofactor evidence="8">
        <name>heme b</name>
        <dbReference type="ChEBI" id="CHEBI:60344"/>
    </cofactor>
    <text evidence="8">Binds 1 heme b (iron(II)-protoporphyrin IX) group per subunit.</text>
</comment>
<keyword evidence="8" id="KW-1003">Cell membrane</keyword>
<keyword evidence="8" id="KW-0288">FMN</keyword>
<evidence type="ECO:0000313" key="11">
    <source>
        <dbReference type="Proteomes" id="UP001305746"/>
    </source>
</evidence>
<comment type="function">
    <text evidence="8">Part of the MsrPQ system that repairs oxidized periplasmic proteins containing methionine sulfoxide residues (Met-O), using respiratory chain electrons. Thus protects these proteins from oxidative-stress damage caused by reactive species of oxygen and chlorine generated by the host defense mechanisms. MsrPQ is essential for the maintenance of envelope integrity under bleach stress, rescuing a wide series of structurally unrelated periplasmic proteins from methionine oxidation. MsrQ provides electrons for reduction to the reductase catalytic subunit MsrP, using the quinone pool of the respiratory chain.</text>
</comment>
<evidence type="ECO:0000256" key="6">
    <source>
        <dbReference type="ARBA" id="ARBA00023004"/>
    </source>
</evidence>
<keyword evidence="8" id="KW-0479">Metal-binding</keyword>
<comment type="similarity">
    <text evidence="8">Belongs to the MsrQ family.</text>
</comment>
<evidence type="ECO:0000256" key="5">
    <source>
        <dbReference type="ARBA" id="ARBA00022989"/>
    </source>
</evidence>
<feature type="transmembrane region" description="Helical" evidence="8">
    <location>
        <begin position="155"/>
        <end position="172"/>
    </location>
</feature>
<feature type="transmembrane region" description="Helical" evidence="8">
    <location>
        <begin position="12"/>
        <end position="32"/>
    </location>
</feature>
<feature type="transmembrane region" description="Helical" evidence="8">
    <location>
        <begin position="52"/>
        <end position="72"/>
    </location>
</feature>
<reference evidence="10 11" key="1">
    <citation type="submission" date="2023-12" db="EMBL/GenBank/DDBJ databases">
        <title>Marinobacter qingdaonensis sp. nov., isolated from the intertidal sediment of Qingdao, PR China.</title>
        <authorList>
            <person name="Li Y."/>
        </authorList>
    </citation>
    <scope>NUCLEOTIDE SEQUENCE [LARGE SCALE GENOMIC DNA]</scope>
    <source>
        <strain evidence="10 11">ASW11-75</strain>
    </source>
</reference>
<evidence type="ECO:0000256" key="8">
    <source>
        <dbReference type="HAMAP-Rule" id="MF_01207"/>
    </source>
</evidence>
<dbReference type="PANTHER" id="PTHR36964:SF1">
    <property type="entry name" value="PROTEIN-METHIONINE-SULFOXIDE REDUCTASE HEME-BINDING SUBUNIT MSRQ"/>
    <property type="match status" value="1"/>
</dbReference>
<evidence type="ECO:0000313" key="10">
    <source>
        <dbReference type="EMBL" id="MEA1082456.1"/>
    </source>
</evidence>
<dbReference type="Pfam" id="PF01794">
    <property type="entry name" value="Ferric_reduct"/>
    <property type="match status" value="1"/>
</dbReference>
<accession>A0ABU5P2Z4</accession>
<keyword evidence="11" id="KW-1185">Reference proteome</keyword>
<keyword evidence="3 8" id="KW-0349">Heme</keyword>
<dbReference type="InterPro" id="IPR013130">
    <property type="entry name" value="Fe3_Rdtase_TM_dom"/>
</dbReference>
<evidence type="ECO:0000256" key="1">
    <source>
        <dbReference type="ARBA" id="ARBA00004141"/>
    </source>
</evidence>
<evidence type="ECO:0000259" key="9">
    <source>
        <dbReference type="Pfam" id="PF01794"/>
    </source>
</evidence>
<feature type="transmembrane region" description="Helical" evidence="8">
    <location>
        <begin position="178"/>
        <end position="198"/>
    </location>
</feature>
<evidence type="ECO:0000256" key="7">
    <source>
        <dbReference type="ARBA" id="ARBA00023136"/>
    </source>
</evidence>
<protein>
    <recommendedName>
        <fullName evidence="8">Protein-methionine-sulfoxide reductase heme-binding subunit MsrQ</fullName>
    </recommendedName>
    <alternativeName>
        <fullName evidence="8">Flavocytochrome MsrQ</fullName>
    </alternativeName>
</protein>
<feature type="transmembrane region" description="Helical" evidence="8">
    <location>
        <begin position="117"/>
        <end position="135"/>
    </location>
</feature>
<name>A0ABU5P2Z4_9GAMM</name>
<keyword evidence="8" id="KW-0249">Electron transport</keyword>
<feature type="transmembrane region" description="Helical" evidence="8">
    <location>
        <begin position="84"/>
        <end position="105"/>
    </location>
</feature>
<sequence length="207" mass="23653">MPMTVRSRDPRWLLLFRLGVAVLALVPLLMLLGRILTRDLGPDPGQVITESFGLAAFQLLLATLCMTPLKRWTGWSGWIRVRRMLGLFAFFYACLHVLSFLQFILGWTDLWATFTKRPYIILGAFAFLSLVPLALTSTKGMVKRLGKRWKPLHRLIYVAVVFAWLHFVWQARSDIGEMVGYGVMLVCLLALRGVWFGWSTLIPLRKG</sequence>
<dbReference type="HAMAP" id="MF_01207">
    <property type="entry name" value="MsrQ"/>
    <property type="match status" value="1"/>
</dbReference>
<keyword evidence="7 8" id="KW-0472">Membrane</keyword>
<comment type="subcellular location">
    <subcellularLocation>
        <location evidence="8">Cell membrane</location>
        <topology evidence="8">Multi-pass membrane protein</topology>
    </subcellularLocation>
    <subcellularLocation>
        <location evidence="1">Membrane</location>
        <topology evidence="1">Multi-pass membrane protein</topology>
    </subcellularLocation>
</comment>
<evidence type="ECO:0000256" key="4">
    <source>
        <dbReference type="ARBA" id="ARBA00022692"/>
    </source>
</evidence>
<dbReference type="EMBL" id="JAYDCJ010000005">
    <property type="protein sequence ID" value="MEA1082456.1"/>
    <property type="molecule type" value="Genomic_DNA"/>
</dbReference>
<organism evidence="10 11">
    <name type="scientific">Marinobacter qingdaonensis</name>
    <dbReference type="NCBI Taxonomy" id="3108486"/>
    <lineage>
        <taxon>Bacteria</taxon>
        <taxon>Pseudomonadati</taxon>
        <taxon>Pseudomonadota</taxon>
        <taxon>Gammaproteobacteria</taxon>
        <taxon>Pseudomonadales</taxon>
        <taxon>Marinobacteraceae</taxon>
        <taxon>Marinobacter</taxon>
    </lineage>
</organism>
<evidence type="ECO:0000256" key="3">
    <source>
        <dbReference type="ARBA" id="ARBA00022617"/>
    </source>
</evidence>
<keyword evidence="5 8" id="KW-1133">Transmembrane helix</keyword>
<dbReference type="InterPro" id="IPR022837">
    <property type="entry name" value="MsrQ-like"/>
</dbReference>
<comment type="subunit">
    <text evidence="8">Heterodimer of a catalytic subunit (MsrP) and a heme-binding subunit (MsrQ).</text>
</comment>
<dbReference type="Proteomes" id="UP001305746">
    <property type="component" value="Unassembled WGS sequence"/>
</dbReference>
<comment type="caution">
    <text evidence="10">The sequence shown here is derived from an EMBL/GenBank/DDBJ whole genome shotgun (WGS) entry which is preliminary data.</text>
</comment>
<feature type="domain" description="Ferric oxidoreductase" evidence="9">
    <location>
        <begin position="53"/>
        <end position="163"/>
    </location>
</feature>
<proteinExistence type="inferred from homology"/>
<dbReference type="PANTHER" id="PTHR36964">
    <property type="entry name" value="PROTEIN-METHIONINE-SULFOXIDE REDUCTASE HEME-BINDING SUBUNIT MSRQ"/>
    <property type="match status" value="1"/>
</dbReference>
<keyword evidence="8" id="KW-0285">Flavoprotein</keyword>